<accession>K2NK03</accession>
<dbReference type="EMBL" id="AHKC01000002">
    <property type="protein sequence ID" value="EKF39765.1"/>
    <property type="molecule type" value="Genomic_DNA"/>
</dbReference>
<feature type="compositionally biased region" description="Low complexity" evidence="1">
    <location>
        <begin position="183"/>
        <end position="221"/>
    </location>
</feature>
<protein>
    <submittedName>
        <fullName evidence="2">Surface antigen TASV, putative,mucin-like glycoprotein, putative</fullName>
    </submittedName>
</protein>
<reference evidence="2 3" key="1">
    <citation type="journal article" date="2012" name="BMC Genomics">
        <title>Comparative genomic analysis of human infective Trypanosoma cruzi lineages with the bat-restricted subspecies T. cruzi marinkellei.</title>
        <authorList>
            <person name="Franzen O."/>
            <person name="Talavera-Lopez C."/>
            <person name="Ochaya S."/>
            <person name="Butler C.E."/>
            <person name="Messenger L.A."/>
            <person name="Lewis M.D."/>
            <person name="Llewellyn M.S."/>
            <person name="Marinkelle C.J."/>
            <person name="Tyler K.M."/>
            <person name="Miles M.A."/>
            <person name="Andersson B."/>
        </authorList>
    </citation>
    <scope>NUCLEOTIDE SEQUENCE [LARGE SCALE GENOMIC DNA]</scope>
    <source>
        <strain evidence="2 3">B7</strain>
    </source>
</reference>
<name>K2NK03_TRYCR</name>
<feature type="compositionally biased region" description="Basic and acidic residues" evidence="1">
    <location>
        <begin position="231"/>
        <end position="244"/>
    </location>
</feature>
<feature type="region of interest" description="Disordered" evidence="1">
    <location>
        <begin position="181"/>
        <end position="376"/>
    </location>
</feature>
<keyword evidence="3" id="KW-1185">Reference proteome</keyword>
<dbReference type="OrthoDB" id="255599at2759"/>
<feature type="compositionally biased region" description="Polar residues" evidence="1">
    <location>
        <begin position="245"/>
        <end position="258"/>
    </location>
</feature>
<dbReference type="AlphaFoldDB" id="K2NK03"/>
<dbReference type="Proteomes" id="UP000007350">
    <property type="component" value="Unassembled WGS sequence"/>
</dbReference>
<feature type="compositionally biased region" description="Polar residues" evidence="1">
    <location>
        <begin position="324"/>
        <end position="334"/>
    </location>
</feature>
<comment type="caution">
    <text evidence="2">The sequence shown here is derived from an EMBL/GenBank/DDBJ whole genome shotgun (WGS) entry which is preliminary data.</text>
</comment>
<feature type="compositionally biased region" description="Polar residues" evidence="1">
    <location>
        <begin position="341"/>
        <end position="359"/>
    </location>
</feature>
<gene>
    <name evidence="2" type="ORF">MOQ_000001</name>
</gene>
<feature type="compositionally biased region" description="Low complexity" evidence="1">
    <location>
        <begin position="300"/>
        <end position="323"/>
    </location>
</feature>
<proteinExistence type="predicted"/>
<sequence length="401" mass="42017">MYSSPTSSCCFSLTVQIVSHTRATLRRMMLMVTVRRRVACDLLVLALLCCCCCLSVSGAATPNVGFSAPPVKTYVDVLVSCPGKDGKLRWRLVTEEDYELYWPFYTEEGWNKCPKKLGEVDQDNDERARLCVVAGDMFERDRINKALCRPPGKWVEFSFQMTFATYGNLTGSSVAATENNDRAAAGGSQQPQSQPLDSAARAAAPAAASVGQAQSGGVSSQEKAADAPQRMFEHTAEDGSHPRQSENNVASPLTSTDAAVQGGQRDGERVVDEGVQGKGELPGTSQDATPLGGEADKHVASAPEASSRPSSSPSGAGAANEASHNNNEGNTQPHANGEGSGTVTGTNAPQPTTDGSTNESAEDIAALLGSFGSPDGSDATTVWVRTPLLLLVTALVCAALQ</sequence>
<evidence type="ECO:0000313" key="2">
    <source>
        <dbReference type="EMBL" id="EKF39765.1"/>
    </source>
</evidence>
<organism evidence="2 3">
    <name type="scientific">Trypanosoma cruzi marinkellei</name>
    <dbReference type="NCBI Taxonomy" id="85056"/>
    <lineage>
        <taxon>Eukaryota</taxon>
        <taxon>Discoba</taxon>
        <taxon>Euglenozoa</taxon>
        <taxon>Kinetoplastea</taxon>
        <taxon>Metakinetoplastina</taxon>
        <taxon>Trypanosomatida</taxon>
        <taxon>Trypanosomatidae</taxon>
        <taxon>Trypanosoma</taxon>
        <taxon>Schizotrypanum</taxon>
    </lineage>
</organism>
<evidence type="ECO:0000313" key="3">
    <source>
        <dbReference type="Proteomes" id="UP000007350"/>
    </source>
</evidence>
<evidence type="ECO:0000256" key="1">
    <source>
        <dbReference type="SAM" id="MobiDB-lite"/>
    </source>
</evidence>